<dbReference type="HAMAP" id="MF_03054">
    <property type="entry name" value="CTU2"/>
    <property type="match status" value="1"/>
</dbReference>
<dbReference type="GO" id="GO:0005829">
    <property type="term" value="C:cytosol"/>
    <property type="evidence" value="ECO:0007669"/>
    <property type="project" value="TreeGrafter"/>
</dbReference>
<proteinExistence type="inferred from homology"/>
<sequence>MSTSCGNPAVEEDALMMRKAKFDRSKQCVKCKERQGNIVIRHAVYCKPCFFPLIVARFRKTLEPVVNPKPDGPRKKGLKASGSLVIGFSGGVGSTVLLDLVAKSYFHAPSGDEENAKPRGGSAHPRNLTGKDSSIWKGIPAVCYIELSGVVPGSMDKIEEARKIVEKYSVQEGSFSFDFIPVRIEDAFNEAWWAELEGVDLSTAARSLGIDIADEFIPLSNLPSSSTATSTPLEALQNYLSSLPTQTAKESAIQTLTRMLLLYTAASRNASHLLLGTSLTTLSINLISGISQGSGFSVNEEAYEEWTHQPRSLGAESGGVPSKVRIVRPLRDVGSKECGFWMWWCHLNAVGKKRLASGKQSIVSLARDFIMGLEQDFPSTVSTIARTCAKVTPKQKSDTTCILCERPAQHDAQEWKARISIRSYCDEAFKDSGHPLPPHLNEFPQGKEIAHNGSSLLATKLCYACHTTFTSRSSRGNMTGKGGDHSISNVIPLPTWTLTTVESEILASRKLDRKDMRKQIQDFILDE</sequence>
<comment type="similarity">
    <text evidence="3">Belongs to the CTU2/NCS2 family.</text>
</comment>
<keyword evidence="1 3" id="KW-0963">Cytoplasm</keyword>
<protein>
    <recommendedName>
        <fullName evidence="3">Cytoplasmic tRNA 2-thiolation protein 2</fullName>
    </recommendedName>
</protein>
<keyword evidence="5" id="KW-1185">Reference proteome</keyword>
<dbReference type="Pfam" id="PF10288">
    <property type="entry name" value="CTU2"/>
    <property type="match status" value="1"/>
</dbReference>
<dbReference type="STRING" id="230819.A0A5C3KJL8"/>
<dbReference type="SUPFAM" id="SSF52402">
    <property type="entry name" value="Adenine nucleotide alpha hydrolases-like"/>
    <property type="match status" value="1"/>
</dbReference>
<keyword evidence="2 3" id="KW-0819">tRNA processing</keyword>
<dbReference type="GO" id="GO:0000049">
    <property type="term" value="F:tRNA binding"/>
    <property type="evidence" value="ECO:0007669"/>
    <property type="project" value="InterPro"/>
</dbReference>
<dbReference type="PANTHER" id="PTHR20882:SF14">
    <property type="entry name" value="CYTOPLASMIC TRNA 2-THIOLATION PROTEIN 2"/>
    <property type="match status" value="1"/>
</dbReference>
<comment type="pathway">
    <text evidence="3">tRNA modification; 5-methoxycarbonylmethyl-2-thiouridine-tRNA biosynthesis.</text>
</comment>
<dbReference type="InterPro" id="IPR019407">
    <property type="entry name" value="CTU2"/>
</dbReference>
<dbReference type="GO" id="GO:0002143">
    <property type="term" value="P:tRNA wobble position uridine thiolation"/>
    <property type="evidence" value="ECO:0007669"/>
    <property type="project" value="TreeGrafter"/>
</dbReference>
<dbReference type="PANTHER" id="PTHR20882">
    <property type="entry name" value="CYTOPLASMIC TRNA 2-THIOLATION PROTEIN 2"/>
    <property type="match status" value="1"/>
</dbReference>
<evidence type="ECO:0000313" key="4">
    <source>
        <dbReference type="EMBL" id="TFK20282.1"/>
    </source>
</evidence>
<dbReference type="InterPro" id="IPR014729">
    <property type="entry name" value="Rossmann-like_a/b/a_fold"/>
</dbReference>
<dbReference type="GO" id="GO:0032447">
    <property type="term" value="P:protein urmylation"/>
    <property type="evidence" value="ECO:0007669"/>
    <property type="project" value="UniProtKB-UniRule"/>
</dbReference>
<name>A0A5C3KJL8_COPMA</name>
<accession>A0A5C3KJL8</accession>
<dbReference type="GO" id="GO:0016783">
    <property type="term" value="F:sulfurtransferase activity"/>
    <property type="evidence" value="ECO:0007669"/>
    <property type="project" value="TreeGrafter"/>
</dbReference>
<reference evidence="4 5" key="1">
    <citation type="journal article" date="2019" name="Nat. Ecol. Evol.">
        <title>Megaphylogeny resolves global patterns of mushroom evolution.</title>
        <authorList>
            <person name="Varga T."/>
            <person name="Krizsan K."/>
            <person name="Foldi C."/>
            <person name="Dima B."/>
            <person name="Sanchez-Garcia M."/>
            <person name="Sanchez-Ramirez S."/>
            <person name="Szollosi G.J."/>
            <person name="Szarkandi J.G."/>
            <person name="Papp V."/>
            <person name="Albert L."/>
            <person name="Andreopoulos W."/>
            <person name="Angelini C."/>
            <person name="Antonin V."/>
            <person name="Barry K.W."/>
            <person name="Bougher N.L."/>
            <person name="Buchanan P."/>
            <person name="Buyck B."/>
            <person name="Bense V."/>
            <person name="Catcheside P."/>
            <person name="Chovatia M."/>
            <person name="Cooper J."/>
            <person name="Damon W."/>
            <person name="Desjardin D."/>
            <person name="Finy P."/>
            <person name="Geml J."/>
            <person name="Haridas S."/>
            <person name="Hughes K."/>
            <person name="Justo A."/>
            <person name="Karasinski D."/>
            <person name="Kautmanova I."/>
            <person name="Kiss B."/>
            <person name="Kocsube S."/>
            <person name="Kotiranta H."/>
            <person name="LaButti K.M."/>
            <person name="Lechner B.E."/>
            <person name="Liimatainen K."/>
            <person name="Lipzen A."/>
            <person name="Lukacs Z."/>
            <person name="Mihaltcheva S."/>
            <person name="Morgado L.N."/>
            <person name="Niskanen T."/>
            <person name="Noordeloos M.E."/>
            <person name="Ohm R.A."/>
            <person name="Ortiz-Santana B."/>
            <person name="Ovrebo C."/>
            <person name="Racz N."/>
            <person name="Riley R."/>
            <person name="Savchenko A."/>
            <person name="Shiryaev A."/>
            <person name="Soop K."/>
            <person name="Spirin V."/>
            <person name="Szebenyi C."/>
            <person name="Tomsovsky M."/>
            <person name="Tulloss R.E."/>
            <person name="Uehling J."/>
            <person name="Grigoriev I.V."/>
            <person name="Vagvolgyi C."/>
            <person name="Papp T."/>
            <person name="Martin F.M."/>
            <person name="Miettinen O."/>
            <person name="Hibbett D.S."/>
            <person name="Nagy L.G."/>
        </authorList>
    </citation>
    <scope>NUCLEOTIDE SEQUENCE [LARGE SCALE GENOMIC DNA]</scope>
    <source>
        <strain evidence="4 5">CBS 121175</strain>
    </source>
</reference>
<evidence type="ECO:0000313" key="5">
    <source>
        <dbReference type="Proteomes" id="UP000307440"/>
    </source>
</evidence>
<dbReference type="Proteomes" id="UP000307440">
    <property type="component" value="Unassembled WGS sequence"/>
</dbReference>
<evidence type="ECO:0000256" key="3">
    <source>
        <dbReference type="HAMAP-Rule" id="MF_03054"/>
    </source>
</evidence>
<comment type="function">
    <text evidence="3">Plays a central role in 2-thiolation of mcm(5)S(2)U at tRNA wobble positions of tRNA(Lys), tRNA(Glu) and tRNA(Gln). May act by forming a heterodimer with NCS6 that ligates sulfur from thiocarboxylated URM1 onto the uridine of tRNAs at wobble position. Prior mcm(5) tRNA modification by the elongator complex is required for 2-thiolation. May also be involved in protein urmylation.</text>
</comment>
<evidence type="ECO:0000256" key="2">
    <source>
        <dbReference type="ARBA" id="ARBA00022694"/>
    </source>
</evidence>
<dbReference type="AlphaFoldDB" id="A0A5C3KJL8"/>
<dbReference type="GO" id="GO:0016779">
    <property type="term" value="F:nucleotidyltransferase activity"/>
    <property type="evidence" value="ECO:0007669"/>
    <property type="project" value="UniProtKB-UniRule"/>
</dbReference>
<dbReference type="OrthoDB" id="25129at2759"/>
<evidence type="ECO:0000256" key="1">
    <source>
        <dbReference type="ARBA" id="ARBA00022490"/>
    </source>
</evidence>
<gene>
    <name evidence="3" type="primary">NCS2</name>
    <name evidence="3" type="synonym">CTU2</name>
    <name evidence="4" type="ORF">FA15DRAFT_625622</name>
</gene>
<dbReference type="Gene3D" id="3.40.50.620">
    <property type="entry name" value="HUPs"/>
    <property type="match status" value="1"/>
</dbReference>
<dbReference type="EMBL" id="ML210305">
    <property type="protein sequence ID" value="TFK20282.1"/>
    <property type="molecule type" value="Genomic_DNA"/>
</dbReference>
<comment type="subcellular location">
    <subcellularLocation>
        <location evidence="3">Cytoplasm</location>
    </subcellularLocation>
</comment>
<organism evidence="4 5">
    <name type="scientific">Coprinopsis marcescibilis</name>
    <name type="common">Agaric fungus</name>
    <name type="synonym">Psathyrella marcescibilis</name>
    <dbReference type="NCBI Taxonomy" id="230819"/>
    <lineage>
        <taxon>Eukaryota</taxon>
        <taxon>Fungi</taxon>
        <taxon>Dikarya</taxon>
        <taxon>Basidiomycota</taxon>
        <taxon>Agaricomycotina</taxon>
        <taxon>Agaricomycetes</taxon>
        <taxon>Agaricomycetidae</taxon>
        <taxon>Agaricales</taxon>
        <taxon>Agaricineae</taxon>
        <taxon>Psathyrellaceae</taxon>
        <taxon>Coprinopsis</taxon>
    </lineage>
</organism>
<dbReference type="UniPathway" id="UPA00988"/>